<evidence type="ECO:0000259" key="4">
    <source>
        <dbReference type="PROSITE" id="PS50011"/>
    </source>
</evidence>
<dbReference type="SUPFAM" id="SSF56112">
    <property type="entry name" value="Protein kinase-like (PK-like)"/>
    <property type="match status" value="1"/>
</dbReference>
<evidence type="ECO:0000256" key="2">
    <source>
        <dbReference type="ARBA" id="ARBA00022840"/>
    </source>
</evidence>
<dbReference type="Gene3D" id="1.10.510.10">
    <property type="entry name" value="Transferase(Phosphotransferase) domain 1"/>
    <property type="match status" value="1"/>
</dbReference>
<dbReference type="InterPro" id="IPR008271">
    <property type="entry name" value="Ser/Thr_kinase_AS"/>
</dbReference>
<evidence type="ECO:0000256" key="3">
    <source>
        <dbReference type="SAM" id="MobiDB-lite"/>
    </source>
</evidence>
<feature type="region of interest" description="Disordered" evidence="3">
    <location>
        <begin position="1"/>
        <end position="54"/>
    </location>
</feature>
<evidence type="ECO:0000313" key="6">
    <source>
        <dbReference type="Proteomes" id="UP000290288"/>
    </source>
</evidence>
<dbReference type="STRING" id="2316362.A0A4Q2DTP0"/>
<dbReference type="PANTHER" id="PTHR24346">
    <property type="entry name" value="MAP/MICROTUBULE AFFINITY-REGULATING KINASE"/>
    <property type="match status" value="1"/>
</dbReference>
<feature type="region of interest" description="Disordered" evidence="3">
    <location>
        <begin position="122"/>
        <end position="157"/>
    </location>
</feature>
<proteinExistence type="predicted"/>
<dbReference type="OrthoDB" id="289250at2759"/>
<feature type="compositionally biased region" description="Low complexity" evidence="3">
    <location>
        <begin position="147"/>
        <end position="157"/>
    </location>
</feature>
<keyword evidence="1" id="KW-0547">Nucleotide-binding</keyword>
<sequence length="651" mass="70948">MSPVPLALTSKKSVRDLKRQASLQSKGGLSRNGSLKSNASRSGSLKGSGWSNVSRNSSFRKLKARLKGMKPVGVGKEVLNEHDSVGLDVVGGKTYVDELGLVRPLTPSSLTPEWLKVHNRQGSSGSLDVNWVPPSLSRNNSTKLKSRTASTGSVSSSSSSSRLVAVKLTPRRPVPYSPQAQERTRVGFVREVEILRHISHPNITPLFSFFSTPTYHVLVLPYLRGGDLLSLVNDDKAWNGLSEGVLRRIWCEICRGVGWMHSVGLVHRDVKLENVLITWDGLKGLQQQQESMEAQRDDEKSSIAEVPLCCSPESVGSIHDHHQQRKSYHRRAQGNGIITVDDLPTPLIKLTDFGLSRFIDIGNGERGQGELLTTRCGSEAYAAPELVMGTSSYSYAVPASSSTQGQSTATLSAPPRKGVYDARETDAWACGVVLYALVARQLPFGEGVGADGVVGAGRASRIGGERAFAGIGGGKKVVAERRQWLMRIAKGDWEWPPVTPEVEVEEGEELVGPRLVRCEGAKGIVSRLLVRDHRKRARIQDLWEDEWMRGDAVGRAVHEGRLELKKEVTFEGELRPGAGGSFFGYGAGGEEDEGLVGLGEGDWEPLTGEEDIGDEEDDDMDEIDEEEEDGEDEGWLLDEEGIASIARQEVV</sequence>
<dbReference type="GO" id="GO:0004674">
    <property type="term" value="F:protein serine/threonine kinase activity"/>
    <property type="evidence" value="ECO:0007669"/>
    <property type="project" value="TreeGrafter"/>
</dbReference>
<dbReference type="PANTHER" id="PTHR24346:SF110">
    <property type="entry name" value="NON-SPECIFIC SERINE_THREONINE PROTEIN KINASE"/>
    <property type="match status" value="1"/>
</dbReference>
<dbReference type="Pfam" id="PF00069">
    <property type="entry name" value="Pkinase"/>
    <property type="match status" value="2"/>
</dbReference>
<feature type="domain" description="Protein kinase" evidence="4">
    <location>
        <begin position="140"/>
        <end position="548"/>
    </location>
</feature>
<comment type="caution">
    <text evidence="5">The sequence shown here is derived from an EMBL/GenBank/DDBJ whole genome shotgun (WGS) entry which is preliminary data.</text>
</comment>
<protein>
    <recommendedName>
        <fullName evidence="4">Protein kinase domain-containing protein</fullName>
    </recommendedName>
</protein>
<evidence type="ECO:0000256" key="1">
    <source>
        <dbReference type="ARBA" id="ARBA00022741"/>
    </source>
</evidence>
<feature type="compositionally biased region" description="Polar residues" evidence="3">
    <location>
        <begin position="21"/>
        <end position="54"/>
    </location>
</feature>
<feature type="compositionally biased region" description="Acidic residues" evidence="3">
    <location>
        <begin position="601"/>
        <end position="641"/>
    </location>
</feature>
<dbReference type="SMART" id="SM00220">
    <property type="entry name" value="S_TKc"/>
    <property type="match status" value="1"/>
</dbReference>
<dbReference type="AlphaFoldDB" id="A0A4Q2DTP0"/>
<feature type="region of interest" description="Disordered" evidence="3">
    <location>
        <begin position="588"/>
        <end position="651"/>
    </location>
</feature>
<keyword evidence="6" id="KW-1185">Reference proteome</keyword>
<keyword evidence="2" id="KW-0067">ATP-binding</keyword>
<dbReference type="EMBL" id="SDEE01000078">
    <property type="protein sequence ID" value="RXW22255.1"/>
    <property type="molecule type" value="Genomic_DNA"/>
</dbReference>
<dbReference type="PROSITE" id="PS00108">
    <property type="entry name" value="PROTEIN_KINASE_ST"/>
    <property type="match status" value="1"/>
</dbReference>
<dbReference type="GO" id="GO:0035556">
    <property type="term" value="P:intracellular signal transduction"/>
    <property type="evidence" value="ECO:0007669"/>
    <property type="project" value="TreeGrafter"/>
</dbReference>
<dbReference type="GO" id="GO:0005737">
    <property type="term" value="C:cytoplasm"/>
    <property type="evidence" value="ECO:0007669"/>
    <property type="project" value="TreeGrafter"/>
</dbReference>
<dbReference type="PROSITE" id="PS50011">
    <property type="entry name" value="PROTEIN_KINASE_DOM"/>
    <property type="match status" value="1"/>
</dbReference>
<evidence type="ECO:0000313" key="5">
    <source>
        <dbReference type="EMBL" id="RXW22255.1"/>
    </source>
</evidence>
<dbReference type="Proteomes" id="UP000290288">
    <property type="component" value="Unassembled WGS sequence"/>
</dbReference>
<accession>A0A4Q2DTP0</accession>
<dbReference type="InterPro" id="IPR000719">
    <property type="entry name" value="Prot_kinase_dom"/>
</dbReference>
<dbReference type="InterPro" id="IPR011009">
    <property type="entry name" value="Kinase-like_dom_sf"/>
</dbReference>
<gene>
    <name evidence="5" type="ORF">EST38_g3623</name>
</gene>
<reference evidence="5 6" key="1">
    <citation type="submission" date="2019-01" db="EMBL/GenBank/DDBJ databases">
        <title>Draft genome sequence of Psathyrella aberdarensis IHI B618.</title>
        <authorList>
            <person name="Buettner E."/>
            <person name="Kellner H."/>
        </authorList>
    </citation>
    <scope>NUCLEOTIDE SEQUENCE [LARGE SCALE GENOMIC DNA]</scope>
    <source>
        <strain evidence="5 6">IHI B618</strain>
    </source>
</reference>
<dbReference type="Gene3D" id="3.30.200.20">
    <property type="entry name" value="Phosphorylase Kinase, domain 1"/>
    <property type="match status" value="1"/>
</dbReference>
<organism evidence="5 6">
    <name type="scientific">Candolleomyces aberdarensis</name>
    <dbReference type="NCBI Taxonomy" id="2316362"/>
    <lineage>
        <taxon>Eukaryota</taxon>
        <taxon>Fungi</taxon>
        <taxon>Dikarya</taxon>
        <taxon>Basidiomycota</taxon>
        <taxon>Agaricomycotina</taxon>
        <taxon>Agaricomycetes</taxon>
        <taxon>Agaricomycetidae</taxon>
        <taxon>Agaricales</taxon>
        <taxon>Agaricineae</taxon>
        <taxon>Psathyrellaceae</taxon>
        <taxon>Candolleomyces</taxon>
    </lineage>
</organism>
<dbReference type="GO" id="GO:0005524">
    <property type="term" value="F:ATP binding"/>
    <property type="evidence" value="ECO:0007669"/>
    <property type="project" value="UniProtKB-KW"/>
</dbReference>
<name>A0A4Q2DTP0_9AGAR</name>